<feature type="transmembrane region" description="Helical" evidence="1">
    <location>
        <begin position="354"/>
        <end position="377"/>
    </location>
</feature>
<name>L0K603_9EURY</name>
<feature type="transmembrane region" description="Helical" evidence="1">
    <location>
        <begin position="305"/>
        <end position="325"/>
    </location>
</feature>
<keyword evidence="3" id="KW-1185">Reference proteome</keyword>
<organism evidence="2 3">
    <name type="scientific">Natronococcus occultus SP4</name>
    <dbReference type="NCBI Taxonomy" id="694430"/>
    <lineage>
        <taxon>Archaea</taxon>
        <taxon>Methanobacteriati</taxon>
        <taxon>Methanobacteriota</taxon>
        <taxon>Stenosarchaea group</taxon>
        <taxon>Halobacteria</taxon>
        <taxon>Halobacteriales</taxon>
        <taxon>Natrialbaceae</taxon>
        <taxon>Natronococcus</taxon>
    </lineage>
</organism>
<evidence type="ECO:0000313" key="3">
    <source>
        <dbReference type="Proteomes" id="UP000010878"/>
    </source>
</evidence>
<dbReference type="RefSeq" id="WP_015322992.1">
    <property type="nucleotide sequence ID" value="NC_019974.1"/>
</dbReference>
<dbReference type="KEGG" id="nou:Natoc_3857"/>
<dbReference type="eggNOG" id="arCOG08110">
    <property type="taxonomic scope" value="Archaea"/>
</dbReference>
<dbReference type="EMBL" id="CP003929">
    <property type="protein sequence ID" value="AGB39558.1"/>
    <property type="molecule type" value="Genomic_DNA"/>
</dbReference>
<keyword evidence="1" id="KW-1133">Transmembrane helix</keyword>
<feature type="transmembrane region" description="Helical" evidence="1">
    <location>
        <begin position="269"/>
        <end position="293"/>
    </location>
</feature>
<evidence type="ECO:0000256" key="1">
    <source>
        <dbReference type="SAM" id="Phobius"/>
    </source>
</evidence>
<feature type="transmembrane region" description="Helical" evidence="1">
    <location>
        <begin position="408"/>
        <end position="429"/>
    </location>
</feature>
<protein>
    <submittedName>
        <fullName evidence="2">Uncharacterized protein</fullName>
    </submittedName>
</protein>
<dbReference type="HOGENOM" id="CLU_026218_0_0_2"/>
<dbReference type="AlphaFoldDB" id="L0K603"/>
<feature type="transmembrane region" description="Helical" evidence="1">
    <location>
        <begin position="383"/>
        <end position="401"/>
    </location>
</feature>
<reference evidence="2 3" key="1">
    <citation type="submission" date="2012-11" db="EMBL/GenBank/DDBJ databases">
        <title>FINISHED of Natronococcus occultus SP4, DSM 3396.</title>
        <authorList>
            <consortium name="DOE Joint Genome Institute"/>
            <person name="Eisen J."/>
            <person name="Huntemann M."/>
            <person name="Wei C.-L."/>
            <person name="Han J."/>
            <person name="Detter J.C."/>
            <person name="Han C."/>
            <person name="Tapia R."/>
            <person name="Chen A."/>
            <person name="Kyrpides N."/>
            <person name="Mavromatis K."/>
            <person name="Markowitz V."/>
            <person name="Szeto E."/>
            <person name="Ivanova N."/>
            <person name="Mikhailova N."/>
            <person name="Ovchinnikova G."/>
            <person name="Pagani I."/>
            <person name="Pati A."/>
            <person name="Goodwin L."/>
            <person name="Nordberg H.P."/>
            <person name="Cantor M.N."/>
            <person name="Hua S.X."/>
            <person name="Woyke T."/>
            <person name="Eisen J."/>
            <person name="Klenk H.-P."/>
            <person name="Klenk H.-P."/>
        </authorList>
    </citation>
    <scope>NUCLEOTIDE SEQUENCE [LARGE SCALE GENOMIC DNA]</scope>
    <source>
        <strain evidence="2 3">SP4</strain>
    </source>
</reference>
<dbReference type="OrthoDB" id="343201at2157"/>
<sequence>MNRRHLLLVGLLVLAASYLVAGGAIDPTSEPAEPETLDRDRLVQPAENGSYVWPYTSRDRSTDEQTLALNLIIHGDDERVQRTLVAQDELEWEELDPDEEDEPEVYDDAEDSIQWDDAHGSTRYTYADTGPHGGEGVWVDESYQLHAGDYLGSRHHIRAYTTEYDDWTAIQVHQEHFDFFRLRHTVTDIQDSQNTLEAEYLDEPFVEEVRREYHGTHGGWNDGWLSVIELAIVGPLAIGGVLGALGLVGRDTAKGIVRGTRRLLRWVRLNVRGFVLVGALAGIVVGVRSAGLAVEAAVPWITPQAFVVVLYPILAVGLPTTVIVLTQSLERAGRLLRLQRVVSWLGRPLEPQSAFAFTVVGLGLGFVLDFVSVGVTTLPLEVLLHRVGLLVTLGLLAAGTARNDTEGVALFVVGLLGWVVGLAMPLLGYL</sequence>
<evidence type="ECO:0000313" key="2">
    <source>
        <dbReference type="EMBL" id="AGB39558.1"/>
    </source>
</evidence>
<dbReference type="Proteomes" id="UP000010878">
    <property type="component" value="Chromosome"/>
</dbReference>
<feature type="transmembrane region" description="Helical" evidence="1">
    <location>
        <begin position="224"/>
        <end position="248"/>
    </location>
</feature>
<proteinExistence type="predicted"/>
<keyword evidence="1" id="KW-0472">Membrane</keyword>
<gene>
    <name evidence="2" type="ORF">Natoc_3857</name>
</gene>
<dbReference type="GeneID" id="14402868"/>
<accession>L0K603</accession>
<keyword evidence="1" id="KW-0812">Transmembrane</keyword>